<sequence>MIASLCLCLGGILVLVALKPNQKNKQKYLAHINRSVLVSSMDENQQALNFSSLTALDWKQKTVRLVNNLKRYLGQAAPLKAALFMISIIALSLFVNKGFFRVHWLFVSVPMLIVSVVVGYSWLANRAKKNFEASFPDALNMLASAVSAGESIMHAIIFVGQSLDNDVGREFKLMGERLQLGETPDKVFQKSCVRYPYPTFQFFVITLRANMQRGGQLKEIITRLNHLIFDSNAIEKKKYAMTSEARASAKIVGAIPFIFLFILQYLSPENFEFVMFSDSGKPILYYVLVSELIGMSIIWSLMKGVK</sequence>
<dbReference type="EMBL" id="FPLD01000021">
    <property type="protein sequence ID" value="SGY86522.1"/>
    <property type="molecule type" value="Genomic_DNA"/>
</dbReference>
<dbReference type="PANTHER" id="PTHR35007:SF2">
    <property type="entry name" value="PILUS ASSEMBLE PROTEIN"/>
    <property type="match status" value="1"/>
</dbReference>
<evidence type="ECO:0000313" key="8">
    <source>
        <dbReference type="EMBL" id="SGY86522.1"/>
    </source>
</evidence>
<keyword evidence="3 6" id="KW-0812">Transmembrane</keyword>
<protein>
    <submittedName>
        <fullName evidence="8">TadB-like protein involved in pilus formation and/or proteinsecretion</fullName>
    </submittedName>
</protein>
<dbReference type="InterPro" id="IPR018076">
    <property type="entry name" value="T2SS_GspF_dom"/>
</dbReference>
<dbReference type="AlphaFoldDB" id="A0A1K9YUH4"/>
<comment type="subcellular location">
    <subcellularLocation>
        <location evidence="1">Cell membrane</location>
        <topology evidence="1">Multi-pass membrane protein</topology>
    </subcellularLocation>
</comment>
<organism evidence="8 9">
    <name type="scientific">Moritella viscosa</name>
    <dbReference type="NCBI Taxonomy" id="80854"/>
    <lineage>
        <taxon>Bacteria</taxon>
        <taxon>Pseudomonadati</taxon>
        <taxon>Pseudomonadota</taxon>
        <taxon>Gammaproteobacteria</taxon>
        <taxon>Alteromonadales</taxon>
        <taxon>Moritellaceae</taxon>
        <taxon>Moritella</taxon>
    </lineage>
</organism>
<accession>A0A1K9YUH4</accession>
<feature type="transmembrane region" description="Helical" evidence="6">
    <location>
        <begin position="283"/>
        <end position="302"/>
    </location>
</feature>
<reference evidence="8 9" key="1">
    <citation type="submission" date="2016-11" db="EMBL/GenBank/DDBJ databases">
        <authorList>
            <person name="Jaros S."/>
            <person name="Januszkiewicz K."/>
            <person name="Wedrychowicz H."/>
        </authorList>
    </citation>
    <scope>NUCLEOTIDE SEQUENCE [LARGE SCALE GENOMIC DNA]</scope>
    <source>
        <strain evidence="8">NVI 5450</strain>
    </source>
</reference>
<feature type="transmembrane region" description="Helical" evidence="6">
    <location>
        <begin position="102"/>
        <end position="122"/>
    </location>
</feature>
<dbReference type="OrthoDB" id="5611741at2"/>
<name>A0A1K9YUH4_9GAMM</name>
<feature type="transmembrane region" description="Helical" evidence="6">
    <location>
        <begin position="77"/>
        <end position="95"/>
    </location>
</feature>
<dbReference type="Pfam" id="PF00482">
    <property type="entry name" value="T2SSF"/>
    <property type="match status" value="1"/>
</dbReference>
<evidence type="ECO:0000256" key="4">
    <source>
        <dbReference type="ARBA" id="ARBA00022989"/>
    </source>
</evidence>
<evidence type="ECO:0000256" key="2">
    <source>
        <dbReference type="ARBA" id="ARBA00022475"/>
    </source>
</evidence>
<dbReference type="PANTHER" id="PTHR35007">
    <property type="entry name" value="INTEGRAL MEMBRANE PROTEIN-RELATED"/>
    <property type="match status" value="1"/>
</dbReference>
<proteinExistence type="predicted"/>
<evidence type="ECO:0000256" key="6">
    <source>
        <dbReference type="SAM" id="Phobius"/>
    </source>
</evidence>
<feature type="transmembrane region" description="Helical" evidence="6">
    <location>
        <begin position="247"/>
        <end position="267"/>
    </location>
</feature>
<feature type="domain" description="Type II secretion system protein GspF" evidence="7">
    <location>
        <begin position="139"/>
        <end position="263"/>
    </location>
</feature>
<dbReference type="GO" id="GO:0005886">
    <property type="term" value="C:plasma membrane"/>
    <property type="evidence" value="ECO:0007669"/>
    <property type="project" value="UniProtKB-SubCell"/>
</dbReference>
<evidence type="ECO:0000256" key="1">
    <source>
        <dbReference type="ARBA" id="ARBA00004651"/>
    </source>
</evidence>
<evidence type="ECO:0000256" key="5">
    <source>
        <dbReference type="ARBA" id="ARBA00023136"/>
    </source>
</evidence>
<evidence type="ECO:0000259" key="7">
    <source>
        <dbReference type="Pfam" id="PF00482"/>
    </source>
</evidence>
<keyword evidence="2" id="KW-1003">Cell membrane</keyword>
<evidence type="ECO:0000313" key="9">
    <source>
        <dbReference type="Proteomes" id="UP000183794"/>
    </source>
</evidence>
<dbReference type="RefSeq" id="WP_075517951.1">
    <property type="nucleotide sequence ID" value="NZ_FPLD01000021.1"/>
</dbReference>
<gene>
    <name evidence="8" type="ORF">NVI5450_0630</name>
</gene>
<evidence type="ECO:0000256" key="3">
    <source>
        <dbReference type="ARBA" id="ARBA00022692"/>
    </source>
</evidence>
<dbReference type="Proteomes" id="UP000183794">
    <property type="component" value="Unassembled WGS sequence"/>
</dbReference>
<keyword evidence="5 6" id="KW-0472">Membrane</keyword>
<keyword evidence="4 6" id="KW-1133">Transmembrane helix</keyword>